<dbReference type="Pfam" id="PF04893">
    <property type="entry name" value="Yip1"/>
    <property type="match status" value="1"/>
</dbReference>
<evidence type="ECO:0000256" key="5">
    <source>
        <dbReference type="SAM" id="MobiDB-lite"/>
    </source>
</evidence>
<feature type="compositionally biased region" description="Basic and acidic residues" evidence="5">
    <location>
        <begin position="1"/>
        <end position="14"/>
    </location>
</feature>
<evidence type="ECO:0000256" key="6">
    <source>
        <dbReference type="SAM" id="Phobius"/>
    </source>
</evidence>
<organism evidence="8 9">
    <name type="scientific">Streptomyces cinnamoneus</name>
    <name type="common">Streptoverticillium cinnamoneum</name>
    <dbReference type="NCBI Taxonomy" id="53446"/>
    <lineage>
        <taxon>Bacteria</taxon>
        <taxon>Bacillati</taxon>
        <taxon>Actinomycetota</taxon>
        <taxon>Actinomycetes</taxon>
        <taxon>Kitasatosporales</taxon>
        <taxon>Streptomycetaceae</taxon>
        <taxon>Streptomyces</taxon>
        <taxon>Streptomyces cinnamoneus group</taxon>
    </lineage>
</organism>
<dbReference type="AlphaFoldDB" id="A0A918TCB6"/>
<evidence type="ECO:0000256" key="3">
    <source>
        <dbReference type="ARBA" id="ARBA00022989"/>
    </source>
</evidence>
<accession>A0A918TCB6</accession>
<feature type="transmembrane region" description="Helical" evidence="6">
    <location>
        <begin position="202"/>
        <end position="223"/>
    </location>
</feature>
<evidence type="ECO:0000259" key="7">
    <source>
        <dbReference type="Pfam" id="PF04893"/>
    </source>
</evidence>
<feature type="transmembrane region" description="Helical" evidence="6">
    <location>
        <begin position="163"/>
        <end position="182"/>
    </location>
</feature>
<dbReference type="Proteomes" id="UP000646244">
    <property type="component" value="Unassembled WGS sequence"/>
</dbReference>
<keyword evidence="2 6" id="KW-0812">Transmembrane</keyword>
<feature type="transmembrane region" description="Helical" evidence="6">
    <location>
        <begin position="295"/>
        <end position="313"/>
    </location>
</feature>
<evidence type="ECO:0000313" key="9">
    <source>
        <dbReference type="Proteomes" id="UP000646244"/>
    </source>
</evidence>
<keyword evidence="4 6" id="KW-0472">Membrane</keyword>
<protein>
    <recommendedName>
        <fullName evidence="7">Yip1 domain-containing protein</fullName>
    </recommendedName>
</protein>
<sequence>MGRGQDPHGADRARQGQQQAPYGGPGAPGHPGAPGGGYGGGQQQWQQPGGYDEPEYFGGGQHQGPPQPPGPQPGYGQQQYGGGQHPGAHDPYYGQPAGDPGRTQQFSLGEAPDAYGQYDDGGGYQGAPAPAPPAGPRLHWKDLLTGIVLRPSATFWQMRDHQVWAPALIVTFVYGLLAVFGFDKARTDVLNASLSQVLPAVLITGVIMVIAGLILGAVTHTLARQLGGDGIWQPTVGLSMLIMSISDAPRLLFAMFLGGDSTLVQVLGWATWLAGGALLTSMVGKSHDLPWPRALGASAIQLIALLSLIKLGTL</sequence>
<proteinExistence type="predicted"/>
<evidence type="ECO:0000256" key="1">
    <source>
        <dbReference type="ARBA" id="ARBA00004141"/>
    </source>
</evidence>
<feature type="domain" description="Yip1" evidence="7">
    <location>
        <begin position="146"/>
        <end position="307"/>
    </location>
</feature>
<dbReference type="RefSeq" id="WP_190108384.1">
    <property type="nucleotide sequence ID" value="NZ_BMVB01000002.1"/>
</dbReference>
<evidence type="ECO:0000256" key="4">
    <source>
        <dbReference type="ARBA" id="ARBA00023136"/>
    </source>
</evidence>
<reference evidence="8" key="1">
    <citation type="journal article" date="2014" name="Int. J. Syst. Evol. Microbiol.">
        <title>Complete genome sequence of Corynebacterium casei LMG S-19264T (=DSM 44701T), isolated from a smear-ripened cheese.</title>
        <authorList>
            <consortium name="US DOE Joint Genome Institute (JGI-PGF)"/>
            <person name="Walter F."/>
            <person name="Albersmeier A."/>
            <person name="Kalinowski J."/>
            <person name="Ruckert C."/>
        </authorList>
    </citation>
    <scope>NUCLEOTIDE SEQUENCE</scope>
    <source>
        <strain evidence="8">JCM 4633</strain>
    </source>
</reference>
<dbReference type="EMBL" id="BMVB01000002">
    <property type="protein sequence ID" value="GHC37465.1"/>
    <property type="molecule type" value="Genomic_DNA"/>
</dbReference>
<keyword evidence="3 6" id="KW-1133">Transmembrane helix</keyword>
<evidence type="ECO:0000256" key="2">
    <source>
        <dbReference type="ARBA" id="ARBA00022692"/>
    </source>
</evidence>
<name>A0A918TCB6_STRCJ</name>
<feature type="transmembrane region" description="Helical" evidence="6">
    <location>
        <begin position="263"/>
        <end position="283"/>
    </location>
</feature>
<evidence type="ECO:0000313" key="8">
    <source>
        <dbReference type="EMBL" id="GHC37465.1"/>
    </source>
</evidence>
<dbReference type="InterPro" id="IPR006977">
    <property type="entry name" value="Yip1_dom"/>
</dbReference>
<feature type="compositionally biased region" description="Gly residues" evidence="5">
    <location>
        <begin position="23"/>
        <end position="42"/>
    </location>
</feature>
<reference evidence="8" key="2">
    <citation type="submission" date="2020-09" db="EMBL/GenBank/DDBJ databases">
        <authorList>
            <person name="Sun Q."/>
            <person name="Ohkuma M."/>
        </authorList>
    </citation>
    <scope>NUCLEOTIDE SEQUENCE</scope>
    <source>
        <strain evidence="8">JCM 4633</strain>
    </source>
</reference>
<comment type="caution">
    <text evidence="8">The sequence shown here is derived from an EMBL/GenBank/DDBJ whole genome shotgun (WGS) entry which is preliminary data.</text>
</comment>
<feature type="region of interest" description="Disordered" evidence="5">
    <location>
        <begin position="1"/>
        <end position="135"/>
    </location>
</feature>
<dbReference type="GO" id="GO:0016020">
    <property type="term" value="C:membrane"/>
    <property type="evidence" value="ECO:0007669"/>
    <property type="project" value="UniProtKB-SubCell"/>
</dbReference>
<comment type="subcellular location">
    <subcellularLocation>
        <location evidence="1">Membrane</location>
        <topology evidence="1">Multi-pass membrane protein</topology>
    </subcellularLocation>
</comment>
<gene>
    <name evidence="8" type="ORF">GCM10010507_08630</name>
</gene>